<dbReference type="RefSeq" id="WP_229432617.1">
    <property type="nucleotide sequence ID" value="NZ_JAJHPV010000013.1"/>
</dbReference>
<dbReference type="Proteomes" id="UP001198701">
    <property type="component" value="Unassembled WGS sequence"/>
</dbReference>
<gene>
    <name evidence="2" type="ORF">LMJ30_12205</name>
</gene>
<evidence type="ECO:0000256" key="1">
    <source>
        <dbReference type="SAM" id="Phobius"/>
    </source>
</evidence>
<keyword evidence="1" id="KW-0472">Membrane</keyword>
<accession>A0ABS8IU73</accession>
<dbReference type="EMBL" id="JAJHPV010000013">
    <property type="protein sequence ID" value="MCC6071723.1"/>
    <property type="molecule type" value="Genomic_DNA"/>
</dbReference>
<keyword evidence="1" id="KW-0812">Transmembrane</keyword>
<comment type="caution">
    <text evidence="2">The sequence shown here is derived from an EMBL/GenBank/DDBJ whole genome shotgun (WGS) entry which is preliminary data.</text>
</comment>
<evidence type="ECO:0000313" key="2">
    <source>
        <dbReference type="EMBL" id="MCC6071723.1"/>
    </source>
</evidence>
<evidence type="ECO:0000313" key="3">
    <source>
        <dbReference type="Proteomes" id="UP001198701"/>
    </source>
</evidence>
<name>A0ABS8IU73_9BURK</name>
<reference evidence="2 3" key="1">
    <citation type="submission" date="2021-11" db="EMBL/GenBank/DDBJ databases">
        <authorList>
            <person name="Huq M.A."/>
        </authorList>
    </citation>
    <scope>NUCLEOTIDE SEQUENCE [LARGE SCALE GENOMIC DNA]</scope>
    <source>
        <strain evidence="2 3">MAHUQ-52</strain>
    </source>
</reference>
<keyword evidence="1" id="KW-1133">Transmembrane helix</keyword>
<keyword evidence="3" id="KW-1185">Reference proteome</keyword>
<protein>
    <submittedName>
        <fullName evidence="2">Uncharacterized protein</fullName>
    </submittedName>
</protein>
<organism evidence="2 3">
    <name type="scientific">Massilia agrisoli</name>
    <dbReference type="NCBI Taxonomy" id="2892444"/>
    <lineage>
        <taxon>Bacteria</taxon>
        <taxon>Pseudomonadati</taxon>
        <taxon>Pseudomonadota</taxon>
        <taxon>Betaproteobacteria</taxon>
        <taxon>Burkholderiales</taxon>
        <taxon>Oxalobacteraceae</taxon>
        <taxon>Telluria group</taxon>
        <taxon>Massilia</taxon>
    </lineage>
</organism>
<feature type="transmembrane region" description="Helical" evidence="1">
    <location>
        <begin position="12"/>
        <end position="31"/>
    </location>
</feature>
<proteinExistence type="predicted"/>
<sequence>MTLTSPFPAESRRLPAITLTLILHLVLLYGWHMSSRISVDKDNGAGSRIQWLLAPTPEPVAAPVPRLRISPPVVAAPLRRPAAATPQRDAIAAAPSDLPLEDEHVSPPATSMLERARSAVGAIDRELYAENKTKLIRAKPVSTQMRLERAMQKAHDMAPNKWYQAPKVTEIIDPGGYGRRRYRVVGANGTYCITIESNHAPDGIDTMQHGIKPKLTNCDDDEQAATKQDW</sequence>